<gene>
    <name evidence="2" type="ORF">GCM10012289_76260</name>
</gene>
<comment type="caution">
    <text evidence="2">The sequence shown here is derived from an EMBL/GenBank/DDBJ whole genome shotgun (WGS) entry which is preliminary data.</text>
</comment>
<dbReference type="Proteomes" id="UP000646523">
    <property type="component" value="Unassembled WGS sequence"/>
</dbReference>
<proteinExistence type="predicted"/>
<dbReference type="SUPFAM" id="SSF69304">
    <property type="entry name" value="Tricorn protease N-terminal domain"/>
    <property type="match status" value="1"/>
</dbReference>
<reference evidence="2" key="2">
    <citation type="submission" date="2020-09" db="EMBL/GenBank/DDBJ databases">
        <authorList>
            <person name="Sun Q."/>
            <person name="Zhou Y."/>
        </authorList>
    </citation>
    <scope>NUCLEOTIDE SEQUENCE</scope>
    <source>
        <strain evidence="2">CGMCC 4.7368</strain>
    </source>
</reference>
<dbReference type="AlphaFoldDB" id="A0A917ZK11"/>
<reference evidence="2" key="1">
    <citation type="journal article" date="2014" name="Int. J. Syst. Evol. Microbiol.">
        <title>Complete genome sequence of Corynebacterium casei LMG S-19264T (=DSM 44701T), isolated from a smear-ripened cheese.</title>
        <authorList>
            <consortium name="US DOE Joint Genome Institute (JGI-PGF)"/>
            <person name="Walter F."/>
            <person name="Albersmeier A."/>
            <person name="Kalinowski J."/>
            <person name="Ruckert C."/>
        </authorList>
    </citation>
    <scope>NUCLEOTIDE SEQUENCE</scope>
    <source>
        <strain evidence="2">CGMCC 4.7368</strain>
    </source>
</reference>
<accession>A0A917ZK11</accession>
<name>A0A917ZK11_9ACTN</name>
<protein>
    <submittedName>
        <fullName evidence="2">Uncharacterized protein</fullName>
    </submittedName>
</protein>
<feature type="transmembrane region" description="Helical" evidence="1">
    <location>
        <begin position="43"/>
        <end position="61"/>
    </location>
</feature>
<sequence>MNDLEETLRRTLGHAAGQAPPAPDRLAEAVEAGYRRRRHRGQALLAAGAVVLLAGGAAIALRGETLQTLPATVPTETPSAVSTTPPPPIEQVWPQAVRTLPVKLPGGRTIREIRRIDDHTLLVTTWSRFERTNAVYAYDLDTRKLRKIADVPTPRGTVLYASGFEVGGGRVLWWTALEGGKGQIWSAPLAGGQAEIVVTHPVDDGGFDALEVAGDRIVFSVRAGGVFTAPLGGGPAEPVEGGTGMHLLAWPWIGPSGGYGPTDEPRFGSIRNVETGETDTAVTQVDEKHIVCGLTFCVGAKPTGPSFHRLRDGSGEQKLPGGMHPLALPGRFHTASVLGEGPRRQGLGVGRQVLGAVLYDMTTGKSADLGVRPEDDGLRMSYPDNRRPLLVYTVGDQLRVIDLTRIP</sequence>
<keyword evidence="1" id="KW-0812">Transmembrane</keyword>
<evidence type="ECO:0000313" key="3">
    <source>
        <dbReference type="Proteomes" id="UP000646523"/>
    </source>
</evidence>
<dbReference type="EMBL" id="BMNH01000050">
    <property type="protein sequence ID" value="GGO83237.1"/>
    <property type="molecule type" value="Genomic_DNA"/>
</dbReference>
<evidence type="ECO:0000313" key="2">
    <source>
        <dbReference type="EMBL" id="GGO83237.1"/>
    </source>
</evidence>
<keyword evidence="1" id="KW-0472">Membrane</keyword>
<evidence type="ECO:0000256" key="1">
    <source>
        <dbReference type="SAM" id="Phobius"/>
    </source>
</evidence>
<keyword evidence="1" id="KW-1133">Transmembrane helix</keyword>
<keyword evidence="3" id="KW-1185">Reference proteome</keyword>
<dbReference type="RefSeq" id="WP_189129120.1">
    <property type="nucleotide sequence ID" value="NZ_BMNH01000050.1"/>
</dbReference>
<organism evidence="2 3">
    <name type="scientific">Nonomuraea cavernae</name>
    <dbReference type="NCBI Taxonomy" id="2045107"/>
    <lineage>
        <taxon>Bacteria</taxon>
        <taxon>Bacillati</taxon>
        <taxon>Actinomycetota</taxon>
        <taxon>Actinomycetes</taxon>
        <taxon>Streptosporangiales</taxon>
        <taxon>Streptosporangiaceae</taxon>
        <taxon>Nonomuraea</taxon>
    </lineage>
</organism>